<dbReference type="PANTHER" id="PTHR47642">
    <property type="entry name" value="ATP-DEPENDENT DNA HELICASE"/>
    <property type="match status" value="1"/>
</dbReference>
<proteinExistence type="predicted"/>
<dbReference type="EMBL" id="JACDUS010000001">
    <property type="protein sequence ID" value="MBA2880074.1"/>
    <property type="molecule type" value="Genomic_DNA"/>
</dbReference>
<feature type="region of interest" description="Disordered" evidence="1">
    <location>
        <begin position="615"/>
        <end position="652"/>
    </location>
</feature>
<dbReference type="InterPro" id="IPR003593">
    <property type="entry name" value="AAA+_ATPase"/>
</dbReference>
<accession>A0A7W0C6H7</accession>
<dbReference type="InterPro" id="IPR010285">
    <property type="entry name" value="DNA_helicase_pif1-like_DEAD"/>
</dbReference>
<dbReference type="InterPro" id="IPR027417">
    <property type="entry name" value="P-loop_NTPase"/>
</dbReference>
<dbReference type="GO" id="GO:0000723">
    <property type="term" value="P:telomere maintenance"/>
    <property type="evidence" value="ECO:0007669"/>
    <property type="project" value="InterPro"/>
</dbReference>
<sequence length="746" mass="83980">MVEWKDKAAHLASKYINGTGCHVFLTGRAGTGKTTFLHDIRRRTHKNTIVAAPTGIAAINAEGVTLHSLFQLPFGAFIPEDRPPGDSALDFELNTPQSLRRNLKMHTTKRNMLRKLELLIIDEVSMLRADLLDAIDAVLRLVRRRRDEVFGGVQILFIGDLQQLPPVVKNNEWQVLNEFYTTPFFFGARALQQKSPVYIELSHIYRQSDETFISVLNHLRDGRLTDADIERLNRCCRPGFAPEADEGYVYLTTHNRRADRINQAELEKLPGKPFEYNARVKGTFDARTYPVEPVLALKKGAQVMFIKNDPTGEHRFFNGRIGFVEKLDAEGIKVGFSDQSPPVWVEPHTWENKRYALNKETNEIAEKTVGTFVHFPLKLAWAITIHKSQGLTFDRAVIDVDGAFAAGQVYVALSRLTSLEGLVLTSPFRFRQMDRDPALDAFVGQKKDPEDLEQSLHPACLDYLARTVRDAFDFSGLVREMDFHVRTYTKDAAHSKKQAHLDWARSLQADLGPVREVGGKFVRQLDRILADDGADGGLDYLAQRVEAAKGYFEPVFTGLCERIRRHLSELKTQKTGLKKYITEIETLDQQFSGQFQKIEKAAALINTFGGGKELTKADLPSAQPEKPGSGSSAKAGAPKNKPKPGKKTDTKTLTLQLYRQGKTVDEIAEDRSLHPRTIEGHLAHWIEQGEIAATDLVSKMDLDEISKAFKELQTPYLKPIHEFFSGRHDYATLKFAAAFLAQQNKA</sequence>
<evidence type="ECO:0000313" key="3">
    <source>
        <dbReference type="EMBL" id="MBA2880074.1"/>
    </source>
</evidence>
<keyword evidence="4" id="KW-1185">Reference proteome</keyword>
<feature type="domain" description="AAA+ ATPase" evidence="2">
    <location>
        <begin position="19"/>
        <end position="156"/>
    </location>
</feature>
<dbReference type="GO" id="GO:0006281">
    <property type="term" value="P:DNA repair"/>
    <property type="evidence" value="ECO:0007669"/>
    <property type="project" value="InterPro"/>
</dbReference>
<dbReference type="AlphaFoldDB" id="A0A7W0C6H7"/>
<protein>
    <recommendedName>
        <fullName evidence="2">AAA+ ATPase domain-containing protein</fullName>
    </recommendedName>
</protein>
<dbReference type="InterPro" id="IPR051055">
    <property type="entry name" value="PIF1_helicase"/>
</dbReference>
<dbReference type="Pfam" id="PF14493">
    <property type="entry name" value="HTH_40"/>
    <property type="match status" value="1"/>
</dbReference>
<dbReference type="FunFam" id="3.40.50.300:FF:001498">
    <property type="entry name" value="ATP-dependent DNA helicase"/>
    <property type="match status" value="1"/>
</dbReference>
<dbReference type="Pfam" id="PF05970">
    <property type="entry name" value="PIF1"/>
    <property type="match status" value="2"/>
</dbReference>
<dbReference type="Gene3D" id="2.30.30.940">
    <property type="match status" value="1"/>
</dbReference>
<dbReference type="InterPro" id="IPR029491">
    <property type="entry name" value="Helicase_HTH"/>
</dbReference>
<dbReference type="SMART" id="SM00382">
    <property type="entry name" value="AAA"/>
    <property type="match status" value="1"/>
</dbReference>
<feature type="compositionally biased region" description="Low complexity" evidence="1">
    <location>
        <begin position="626"/>
        <end position="639"/>
    </location>
</feature>
<evidence type="ECO:0000259" key="2">
    <source>
        <dbReference type="SMART" id="SM00382"/>
    </source>
</evidence>
<evidence type="ECO:0000313" key="4">
    <source>
        <dbReference type="Proteomes" id="UP000525298"/>
    </source>
</evidence>
<organism evidence="3 4">
    <name type="scientific">Desulfosalsimonas propionicica</name>
    <dbReference type="NCBI Taxonomy" id="332175"/>
    <lineage>
        <taxon>Bacteria</taxon>
        <taxon>Pseudomonadati</taxon>
        <taxon>Thermodesulfobacteriota</taxon>
        <taxon>Desulfobacteria</taxon>
        <taxon>Desulfobacterales</taxon>
        <taxon>Desulfosalsimonadaceae</taxon>
        <taxon>Desulfosalsimonas</taxon>
    </lineage>
</organism>
<dbReference type="GO" id="GO:0003678">
    <property type="term" value="F:DNA helicase activity"/>
    <property type="evidence" value="ECO:0007669"/>
    <property type="project" value="InterPro"/>
</dbReference>
<dbReference type="SUPFAM" id="SSF52540">
    <property type="entry name" value="P-loop containing nucleoside triphosphate hydrolases"/>
    <property type="match status" value="2"/>
</dbReference>
<dbReference type="Proteomes" id="UP000525298">
    <property type="component" value="Unassembled WGS sequence"/>
</dbReference>
<reference evidence="3 4" key="1">
    <citation type="submission" date="2020-07" db="EMBL/GenBank/DDBJ databases">
        <title>Genomic Encyclopedia of Type Strains, Phase IV (KMG-IV): sequencing the most valuable type-strain genomes for metagenomic binning, comparative biology and taxonomic classification.</title>
        <authorList>
            <person name="Goeker M."/>
        </authorList>
    </citation>
    <scope>NUCLEOTIDE SEQUENCE [LARGE SCALE GENOMIC DNA]</scope>
    <source>
        <strain evidence="3 4">DSM 17721</strain>
    </source>
</reference>
<name>A0A7W0C6H7_9BACT</name>
<comment type="caution">
    <text evidence="3">The sequence shown here is derived from an EMBL/GenBank/DDBJ whole genome shotgun (WGS) entry which is preliminary data.</text>
</comment>
<dbReference type="Gene3D" id="3.40.50.300">
    <property type="entry name" value="P-loop containing nucleotide triphosphate hydrolases"/>
    <property type="match status" value="2"/>
</dbReference>
<dbReference type="CDD" id="cd18809">
    <property type="entry name" value="SF1_C_RecD"/>
    <property type="match status" value="1"/>
</dbReference>
<evidence type="ECO:0000256" key="1">
    <source>
        <dbReference type="SAM" id="MobiDB-lite"/>
    </source>
</evidence>
<dbReference type="PANTHER" id="PTHR47642:SF7">
    <property type="entry name" value="ATP-DEPENDENT DNA HELICASE PIF1"/>
    <property type="match status" value="1"/>
</dbReference>
<dbReference type="RefSeq" id="WP_181549741.1">
    <property type="nucleotide sequence ID" value="NZ_JACDUS010000001.1"/>
</dbReference>
<gene>
    <name evidence="3" type="ORF">HNR65_000381</name>
</gene>